<gene>
    <name evidence="1" type="ordered locus">MSMEG_1752</name>
</gene>
<evidence type="ECO:0000313" key="1">
    <source>
        <dbReference type="EMBL" id="ABK69935.1"/>
    </source>
</evidence>
<sequence>MVNNVDVAHEVAQMGQFLRQRADQTDCHNPELMPDP</sequence>
<keyword evidence="2" id="KW-1185">Reference proteome</keyword>
<dbReference type="KEGG" id="msm:MSMEG_1752"/>
<dbReference type="EMBL" id="CP000480">
    <property type="protein sequence ID" value="ABK69935.1"/>
    <property type="molecule type" value="Genomic_DNA"/>
</dbReference>
<protein>
    <submittedName>
        <fullName evidence="1">Uncharacterized protein</fullName>
    </submittedName>
</protein>
<dbReference type="AlphaFoldDB" id="A0QT86"/>
<name>A0QT86_MYCS2</name>
<accession>A0QT86</accession>
<evidence type="ECO:0000313" key="2">
    <source>
        <dbReference type="Proteomes" id="UP000000757"/>
    </source>
</evidence>
<organism evidence="1 2">
    <name type="scientific">Mycolicibacterium smegmatis (strain ATCC 700084 / mc(2)155)</name>
    <name type="common">Mycobacterium smegmatis</name>
    <dbReference type="NCBI Taxonomy" id="246196"/>
    <lineage>
        <taxon>Bacteria</taxon>
        <taxon>Bacillati</taxon>
        <taxon>Actinomycetota</taxon>
        <taxon>Actinomycetes</taxon>
        <taxon>Mycobacteriales</taxon>
        <taxon>Mycobacteriaceae</taxon>
        <taxon>Mycolicibacterium</taxon>
    </lineage>
</organism>
<proteinExistence type="predicted"/>
<dbReference type="Proteomes" id="UP000000757">
    <property type="component" value="Chromosome"/>
</dbReference>
<reference evidence="1 2" key="1">
    <citation type="submission" date="2006-10" db="EMBL/GenBank/DDBJ databases">
        <authorList>
            <person name="Fleischmann R.D."/>
            <person name="Dodson R.J."/>
            <person name="Haft D.H."/>
            <person name="Merkel J.S."/>
            <person name="Nelson W.C."/>
            <person name="Fraser C.M."/>
        </authorList>
    </citation>
    <scope>NUCLEOTIDE SEQUENCE [LARGE SCALE GENOMIC DNA]</scope>
    <source>
        <strain evidence="2">ATCC 700084 / mc(2)155</strain>
    </source>
</reference>